<protein>
    <recommendedName>
        <fullName evidence="6">NACHT domain-containing protein</fullName>
    </recommendedName>
</protein>
<evidence type="ECO:0000313" key="5">
    <source>
        <dbReference type="Proteomes" id="UP000750711"/>
    </source>
</evidence>
<dbReference type="InterPro" id="IPR056884">
    <property type="entry name" value="NPHP3-like_N"/>
</dbReference>
<feature type="domain" description="Nephrocystin 3-like N-terminal" evidence="2">
    <location>
        <begin position="273"/>
        <end position="322"/>
    </location>
</feature>
<proteinExistence type="predicted"/>
<evidence type="ECO:0000259" key="2">
    <source>
        <dbReference type="Pfam" id="PF24883"/>
    </source>
</evidence>
<feature type="domain" description="Nephrocystin 3-like N-terminal" evidence="2">
    <location>
        <begin position="370"/>
        <end position="485"/>
    </location>
</feature>
<dbReference type="PANTHER" id="PTHR10039">
    <property type="entry name" value="AMELOGENIN"/>
    <property type="match status" value="1"/>
</dbReference>
<gene>
    <name evidence="4" type="ORF">GP486_004211</name>
</gene>
<dbReference type="EMBL" id="JAGHQM010000639">
    <property type="protein sequence ID" value="KAH0559273.1"/>
    <property type="molecule type" value="Genomic_DNA"/>
</dbReference>
<evidence type="ECO:0000259" key="3">
    <source>
        <dbReference type="Pfam" id="PF25053"/>
    </source>
</evidence>
<dbReference type="Pfam" id="PF25053">
    <property type="entry name" value="DUF7791"/>
    <property type="match status" value="1"/>
</dbReference>
<dbReference type="Pfam" id="PF24883">
    <property type="entry name" value="NPHP3_N"/>
    <property type="match status" value="2"/>
</dbReference>
<dbReference type="InterPro" id="IPR056693">
    <property type="entry name" value="DUF7791"/>
</dbReference>
<name>A0A9P8RPI1_9PEZI</name>
<reference evidence="4" key="1">
    <citation type="submission" date="2021-03" db="EMBL/GenBank/DDBJ databases">
        <title>Comparative genomics and phylogenomic investigation of the class Geoglossomycetes provide insights into ecological specialization and systematics.</title>
        <authorList>
            <person name="Melie T."/>
            <person name="Pirro S."/>
            <person name="Miller A.N."/>
            <person name="Quandt A."/>
        </authorList>
    </citation>
    <scope>NUCLEOTIDE SEQUENCE</scope>
    <source>
        <strain evidence="4">CAQ_001_2017</strain>
    </source>
</reference>
<sequence>MAEAIAAFSLAANIVQFIDFGSNFASNVCKIYWSGRDGAGEIPDLRKITDDLQEVLKGLQLPAGNDGEIPGSERGIRQLAEQCQHVATELLNSLNKVSLPDKARKRDALKAAFKIIWKEEEIKSLQVRLEGFRHQLTLHLLASLRFASDQSRKSLDQQEMVLHQLGAVNEGTRKLEGMVNQVTTSTEGIGASVLDFITSNIKFLERTSERRNWQKDFIAAIYRDGENNVDREISAPSISEHREKSLQSAFVARLRYPGMEDREWRIADAYENTFQWIFEDHDLQEKRWSNFKEWLESDLQLYWITGKAGSGKSTLMKFICHEDASTNPPNPLDATIDLQPGCRDTSMKYNRQSRCEKYLRKWAADSRLITATFFFWNSGIDLQMSQKGLLLSLLFQILRQCPELIPFASPSRWEALCLFNDDPREWTEQELHQMLRFATDKLTNDMKLCLFVDGLDEFDGRHDDLICLFKDLIASPNVKVCVSSRPWVLFEDAFKHRPSLMLQNLTYPDIKHYATTNFQRDPSFAQLRSRESKYADQLVENIVSKACGVFLWVHLVVASLLAGMGYGDRVSDLQRRLDLLPPDLEKLYEKILQSLDPFYLEHAAQLFKLVQESRDPLPLLLLSFADEESPEFALNRPIQTISRDEMFLRADTMRRRLNSRCKGLLEVGSASTEFGDGEDTVQYLHRTVKDYIESADVQQRLGFAMKTSFDPHLRLCAGNLTHLKVINNIVNFLADGTFWTRVQRCLYSASRIQPMNRAFIVPLLDELDRSGSSLAKSISRHWGRWLSLETGRNEFINSLLEAGQWVPSHPLLSEGVIQYRFGSNFLSLVVRYGVVEYVEAKVNQGCLVQQVRNRIWPLLLDATYADSRWQIECHDAVPCLDMIACLLNKGADPNYLVPYRVGSVWVQILESILEDFDVTLKPPWAAIARLMIEHGAEVNKSVIDLLIMKRYNLPPRDWDSVGPFGTGWRELQLFRELSSIRRATARSWIPWLPWAQERIGS</sequence>
<keyword evidence="1" id="KW-0677">Repeat</keyword>
<evidence type="ECO:0000313" key="4">
    <source>
        <dbReference type="EMBL" id="KAH0559273.1"/>
    </source>
</evidence>
<dbReference type="AlphaFoldDB" id="A0A9P8RPI1"/>
<dbReference type="Gene3D" id="3.40.50.300">
    <property type="entry name" value="P-loop containing nucleotide triphosphate hydrolases"/>
    <property type="match status" value="1"/>
</dbReference>
<dbReference type="PANTHER" id="PTHR10039:SF5">
    <property type="entry name" value="NACHT DOMAIN-CONTAINING PROTEIN"/>
    <property type="match status" value="1"/>
</dbReference>
<comment type="caution">
    <text evidence="4">The sequence shown here is derived from an EMBL/GenBank/DDBJ whole genome shotgun (WGS) entry which is preliminary data.</text>
</comment>
<organism evidence="4 5">
    <name type="scientific">Trichoglossum hirsutum</name>
    <dbReference type="NCBI Taxonomy" id="265104"/>
    <lineage>
        <taxon>Eukaryota</taxon>
        <taxon>Fungi</taxon>
        <taxon>Dikarya</taxon>
        <taxon>Ascomycota</taxon>
        <taxon>Pezizomycotina</taxon>
        <taxon>Geoglossomycetes</taxon>
        <taxon>Geoglossales</taxon>
        <taxon>Geoglossaceae</taxon>
        <taxon>Trichoglossum</taxon>
    </lineage>
</organism>
<dbReference type="InterPro" id="IPR027417">
    <property type="entry name" value="P-loop_NTPase"/>
</dbReference>
<dbReference type="SUPFAM" id="SSF52540">
    <property type="entry name" value="P-loop containing nucleoside triphosphate hydrolases"/>
    <property type="match status" value="1"/>
</dbReference>
<feature type="domain" description="DUF7791" evidence="3">
    <location>
        <begin position="594"/>
        <end position="729"/>
    </location>
</feature>
<evidence type="ECO:0000256" key="1">
    <source>
        <dbReference type="ARBA" id="ARBA00022737"/>
    </source>
</evidence>
<accession>A0A9P8RPI1</accession>
<keyword evidence="5" id="KW-1185">Reference proteome</keyword>
<dbReference type="Proteomes" id="UP000750711">
    <property type="component" value="Unassembled WGS sequence"/>
</dbReference>
<evidence type="ECO:0008006" key="6">
    <source>
        <dbReference type="Google" id="ProtNLM"/>
    </source>
</evidence>